<keyword evidence="3" id="KW-1185">Reference proteome</keyword>
<protein>
    <submittedName>
        <fullName evidence="2">Uncharacterized protein</fullName>
    </submittedName>
</protein>
<dbReference type="EMBL" id="KZ613957">
    <property type="protein sequence ID" value="PMD32872.1"/>
    <property type="molecule type" value="Genomic_DNA"/>
</dbReference>
<evidence type="ECO:0000313" key="2">
    <source>
        <dbReference type="EMBL" id="PMD32872.1"/>
    </source>
</evidence>
<name>A0A2J6R2Y0_HYAVF</name>
<proteinExistence type="predicted"/>
<accession>A0A2J6R2Y0</accession>
<feature type="region of interest" description="Disordered" evidence="1">
    <location>
        <begin position="79"/>
        <end position="121"/>
    </location>
</feature>
<gene>
    <name evidence="2" type="ORF">L207DRAFT_639666</name>
</gene>
<organism evidence="2 3">
    <name type="scientific">Hyaloscypha variabilis (strain UAMH 11265 / GT02V1 / F)</name>
    <name type="common">Meliniomyces variabilis</name>
    <dbReference type="NCBI Taxonomy" id="1149755"/>
    <lineage>
        <taxon>Eukaryota</taxon>
        <taxon>Fungi</taxon>
        <taxon>Dikarya</taxon>
        <taxon>Ascomycota</taxon>
        <taxon>Pezizomycotina</taxon>
        <taxon>Leotiomycetes</taxon>
        <taxon>Helotiales</taxon>
        <taxon>Hyaloscyphaceae</taxon>
        <taxon>Hyaloscypha</taxon>
        <taxon>Hyaloscypha variabilis</taxon>
    </lineage>
</organism>
<evidence type="ECO:0000256" key="1">
    <source>
        <dbReference type="SAM" id="MobiDB-lite"/>
    </source>
</evidence>
<dbReference type="OrthoDB" id="3564464at2759"/>
<dbReference type="Proteomes" id="UP000235786">
    <property type="component" value="Unassembled WGS sequence"/>
</dbReference>
<feature type="region of interest" description="Disordered" evidence="1">
    <location>
        <begin position="284"/>
        <end position="304"/>
    </location>
</feature>
<reference evidence="2 3" key="1">
    <citation type="submission" date="2016-04" db="EMBL/GenBank/DDBJ databases">
        <title>A degradative enzymes factory behind the ericoid mycorrhizal symbiosis.</title>
        <authorList>
            <consortium name="DOE Joint Genome Institute"/>
            <person name="Martino E."/>
            <person name="Morin E."/>
            <person name="Grelet G."/>
            <person name="Kuo A."/>
            <person name="Kohler A."/>
            <person name="Daghino S."/>
            <person name="Barry K."/>
            <person name="Choi C."/>
            <person name="Cichocki N."/>
            <person name="Clum A."/>
            <person name="Copeland A."/>
            <person name="Hainaut M."/>
            <person name="Haridas S."/>
            <person name="Labutti K."/>
            <person name="Lindquist E."/>
            <person name="Lipzen A."/>
            <person name="Khouja H.-R."/>
            <person name="Murat C."/>
            <person name="Ohm R."/>
            <person name="Olson A."/>
            <person name="Spatafora J."/>
            <person name="Veneault-Fourrey C."/>
            <person name="Henrissat B."/>
            <person name="Grigoriev I."/>
            <person name="Martin F."/>
            <person name="Perotto S."/>
        </authorList>
    </citation>
    <scope>NUCLEOTIDE SEQUENCE [LARGE SCALE GENOMIC DNA]</scope>
    <source>
        <strain evidence="2 3">F</strain>
    </source>
</reference>
<dbReference type="AlphaFoldDB" id="A0A2J6R2Y0"/>
<evidence type="ECO:0000313" key="3">
    <source>
        <dbReference type="Proteomes" id="UP000235786"/>
    </source>
</evidence>
<feature type="compositionally biased region" description="Polar residues" evidence="1">
    <location>
        <begin position="289"/>
        <end position="303"/>
    </location>
</feature>
<sequence>MSGQTPPDDGALGRFYGDIQRASSQGLSSLQIRILLKQKYDFDISTSILADQMRIWGLVFGNTQGSVACPIAPQSNASAALHHTQTKDNSTENCDGMDPESNEYLASESGRPGGLANVEDSLNDVQDGTEARADNPTCGSSDLGKIQSKNLIRIRKSEEEVIELIALHLACTRELHHMMGKTPTQLSSSTLRREWISSIDLAQGECGVGGNLLDQFHTGRLSGRVLARATEIWNEVPNQKKERLWEMTIAPAPVYNPEWNDLREDLFRYHELRRRHFDSAKQIEKQRHNITGSGRPPNSLSQDEQNKVSILKKAERELWDTISNTKFETVIVQEIDHLLLSCFTDEVLPELGYPGGGLQVHAEAIKWVMNRYSFQPNYVDGQKDANPFESVRDAQVKQPPLLDPFFSKQIPVFSTVLSCGSLAEHDSRLTQRIPLVLAEIDIDLFKSNLQGFLNTKTRLDHLQATAPRKTSAGFEYSSFKAGELSHAELLHDNLVHAHKLFELLQSDEVFDYNSSVIQKTWLQLMAVLAICYGCTSESAFFLTTMDRLLSKLRDEIGCSTSVPSTMEKSTLQFPDILQSVEQEFSADAPSEGGHLHPSHLYRRHMIISETAKFIHGCVISATIITWRLYTVQGGIKKRFEGFFKWNDTCTECGKQLTLPQGEMQKGWIATGIRDVRHGNEMTRSEISSNRKNVYGCLSGFFIPTSCYSHHIGLFFFYFACLYHKECKPHREKQVTATGGEVKDEDELY</sequence>